<feature type="binding site" evidence="6">
    <location>
        <begin position="82"/>
        <end position="84"/>
    </location>
    <ligand>
        <name>phosphate</name>
        <dbReference type="ChEBI" id="CHEBI:43474"/>
    </ligand>
</feature>
<dbReference type="EMBL" id="CP015518">
    <property type="protein sequence ID" value="APG23620.1"/>
    <property type="molecule type" value="Genomic_DNA"/>
</dbReference>
<dbReference type="SUPFAM" id="SSF53167">
    <property type="entry name" value="Purine and uridine phosphorylases"/>
    <property type="match status" value="1"/>
</dbReference>
<dbReference type="EC" id="2.4.2.1" evidence="5"/>
<dbReference type="RefSeq" id="WP_072285433.1">
    <property type="nucleotide sequence ID" value="NZ_CP015455.1"/>
</dbReference>
<evidence type="ECO:0000256" key="5">
    <source>
        <dbReference type="PIRNR" id="PIRNR000477"/>
    </source>
</evidence>
<dbReference type="InterPro" id="IPR035994">
    <property type="entry name" value="Nucleoside_phosphorylase_sf"/>
</dbReference>
<dbReference type="PIRSF" id="PIRSF000477">
    <property type="entry name" value="PurNPase"/>
    <property type="match status" value="1"/>
</dbReference>
<feature type="binding site" evidence="6">
    <location>
        <position position="232"/>
    </location>
    <ligand>
        <name>a purine D-ribonucleoside</name>
        <dbReference type="ChEBI" id="CHEBI:142355"/>
    </ligand>
</feature>
<feature type="binding site" evidence="6">
    <location>
        <position position="62"/>
    </location>
    <ligand>
        <name>phosphate</name>
        <dbReference type="ChEBI" id="CHEBI:43474"/>
    </ligand>
</feature>
<evidence type="ECO:0000256" key="2">
    <source>
        <dbReference type="ARBA" id="ARBA00006751"/>
    </source>
</evidence>
<dbReference type="GO" id="GO:0005737">
    <property type="term" value="C:cytoplasm"/>
    <property type="evidence" value="ECO:0007669"/>
    <property type="project" value="TreeGrafter"/>
</dbReference>
<dbReference type="AlphaFoldDB" id="A0A1L3GCF0"/>
<dbReference type="NCBIfam" id="NF006054">
    <property type="entry name" value="PRK08202.1"/>
    <property type="match status" value="1"/>
</dbReference>
<dbReference type="PANTHER" id="PTHR11904:SF9">
    <property type="entry name" value="PURINE NUCLEOSIDE PHOSPHORYLASE-RELATED"/>
    <property type="match status" value="1"/>
</dbReference>
<dbReference type="Gene3D" id="3.40.50.1580">
    <property type="entry name" value="Nucleoside phosphorylase domain"/>
    <property type="match status" value="1"/>
</dbReference>
<evidence type="ECO:0000313" key="9">
    <source>
        <dbReference type="Proteomes" id="UP000182264"/>
    </source>
</evidence>
<dbReference type="InterPro" id="IPR000845">
    <property type="entry name" value="Nucleoside_phosphorylase_d"/>
</dbReference>
<keyword evidence="9" id="KW-1185">Reference proteome</keyword>
<comment type="function">
    <text evidence="5">The purine nucleoside phosphorylases catalyze the phosphorolytic breakdown of the N-glycosidic bond in the beta-(deoxy)ribonucleoside molecules, with the formation of the corresponding free purine bases and pentose-1-phosphate.</text>
</comment>
<proteinExistence type="inferred from homology"/>
<evidence type="ECO:0000256" key="6">
    <source>
        <dbReference type="PIRSR" id="PIRSR000477-2"/>
    </source>
</evidence>
<dbReference type="Pfam" id="PF01048">
    <property type="entry name" value="PNP_UDP_1"/>
    <property type="match status" value="1"/>
</dbReference>
<sequence>MHHEENLASAVAAVHSGFGDEPLDLAIILGSGLGAAAEHVAVTGLWDYRDFDCFPRGAVAGHAGRLVAGTLHGRRVLLFQGRFHLYQGFSAWQSAMPVRLAHALGCRRLLLTNAVGGIHSDLQPGRFMFVQDHINLSGDNPLRGMPGDIFIDLCHLYRGDLYPDLHQQALARGMTLYQGVLAAVAGPSYETPAEVRALGRLGADAVSMSLVAEAIMAGYFGMELVGLSFVTNRAAGLATRTLRHDDVLAVGQTGVRQLAVLLELLCRLWWR</sequence>
<dbReference type="PANTHER" id="PTHR11904">
    <property type="entry name" value="METHYLTHIOADENOSINE/PURINE NUCLEOSIDE PHOSPHORYLASE"/>
    <property type="match status" value="1"/>
</dbReference>
<feature type="binding site" evidence="6">
    <location>
        <position position="190"/>
    </location>
    <ligand>
        <name>a purine D-ribonucleoside</name>
        <dbReference type="ChEBI" id="CHEBI:142355"/>
    </ligand>
</feature>
<gene>
    <name evidence="8" type="ORF">A7E75_00225</name>
</gene>
<dbReference type="InterPro" id="IPR011268">
    <property type="entry name" value="Purine_phosphorylase"/>
</dbReference>
<evidence type="ECO:0000256" key="1">
    <source>
        <dbReference type="ARBA" id="ARBA00005058"/>
    </source>
</evidence>
<reference evidence="8 9" key="1">
    <citation type="journal article" date="2017" name="Genome Announc.">
        <title>Complete Genome Sequences of Two Acetylene-Fermenting Pelobacter acetylenicus Strains.</title>
        <authorList>
            <person name="Sutton J.M."/>
            <person name="Baesman S.M."/>
            <person name="Fierst J.L."/>
            <person name="Poret-Peterson A.T."/>
            <person name="Oremland R.S."/>
            <person name="Dunlap D.S."/>
            <person name="Akob D.M."/>
        </authorList>
    </citation>
    <scope>NUCLEOTIDE SEQUENCE [LARGE SCALE GENOMIC DNA]</scope>
    <source>
        <strain evidence="8 9">DSM 3247</strain>
    </source>
</reference>
<dbReference type="OrthoDB" id="1523230at2"/>
<dbReference type="GO" id="GO:0004731">
    <property type="term" value="F:purine-nucleoside phosphorylase activity"/>
    <property type="evidence" value="ECO:0007669"/>
    <property type="project" value="UniProtKB-EC"/>
</dbReference>
<dbReference type="KEGG" id="pace:A6070_08830"/>
<comment type="pathway">
    <text evidence="1 5">Purine metabolism; purine nucleoside salvage.</text>
</comment>
<feature type="domain" description="Nucleoside phosphorylase" evidence="7">
    <location>
        <begin position="25"/>
        <end position="263"/>
    </location>
</feature>
<feature type="binding site" evidence="6">
    <location>
        <position position="209"/>
    </location>
    <ligand>
        <name>phosphate</name>
        <dbReference type="ChEBI" id="CHEBI:43474"/>
    </ligand>
</feature>
<evidence type="ECO:0000256" key="4">
    <source>
        <dbReference type="ARBA" id="ARBA00022679"/>
    </source>
</evidence>
<dbReference type="STRING" id="29542.A6070_08830"/>
<evidence type="ECO:0000259" key="7">
    <source>
        <dbReference type="Pfam" id="PF01048"/>
    </source>
</evidence>
<feature type="binding site" evidence="6">
    <location>
        <position position="31"/>
    </location>
    <ligand>
        <name>phosphate</name>
        <dbReference type="ChEBI" id="CHEBI:43474"/>
    </ligand>
</feature>
<dbReference type="UniPathway" id="UPA00606"/>
<comment type="similarity">
    <text evidence="2 5">Belongs to the PNP/MTAP phosphorylase family.</text>
</comment>
<name>A0A1L3GCF0_SYNAC</name>
<dbReference type="CDD" id="cd09009">
    <property type="entry name" value="PNP-EcPNPII_like"/>
    <property type="match status" value="1"/>
</dbReference>
<dbReference type="NCBIfam" id="TIGR01697">
    <property type="entry name" value="PNPH-PUNA-XAPA"/>
    <property type="match status" value="1"/>
</dbReference>
<organism evidence="8 9">
    <name type="scientific">Syntrophotalea acetylenica</name>
    <name type="common">Pelobacter acetylenicus</name>
    <dbReference type="NCBI Taxonomy" id="29542"/>
    <lineage>
        <taxon>Bacteria</taxon>
        <taxon>Pseudomonadati</taxon>
        <taxon>Thermodesulfobacteriota</taxon>
        <taxon>Desulfuromonadia</taxon>
        <taxon>Desulfuromonadales</taxon>
        <taxon>Syntrophotaleaceae</taxon>
        <taxon>Syntrophotalea</taxon>
    </lineage>
</organism>
<dbReference type="GO" id="GO:0009116">
    <property type="term" value="P:nucleoside metabolic process"/>
    <property type="evidence" value="ECO:0007669"/>
    <property type="project" value="InterPro"/>
</dbReference>
<keyword evidence="3 5" id="KW-0328">Glycosyltransferase</keyword>
<evidence type="ECO:0000313" key="8">
    <source>
        <dbReference type="EMBL" id="APG23620.1"/>
    </source>
</evidence>
<dbReference type="Proteomes" id="UP000182264">
    <property type="component" value="Chromosome"/>
</dbReference>
<feature type="binding site" evidence="6">
    <location>
        <position position="114"/>
    </location>
    <ligand>
        <name>phosphate</name>
        <dbReference type="ChEBI" id="CHEBI:43474"/>
    </ligand>
</feature>
<keyword evidence="4 5" id="KW-0808">Transferase</keyword>
<accession>A0A1L3GCF0</accession>
<protein>
    <recommendedName>
        <fullName evidence="5">Purine nucleoside phosphorylase</fullName>
        <ecNumber evidence="5">2.4.2.1</ecNumber>
    </recommendedName>
    <alternativeName>
        <fullName evidence="5">Inosine-guanosine phosphorylase</fullName>
    </alternativeName>
</protein>
<evidence type="ECO:0000256" key="3">
    <source>
        <dbReference type="ARBA" id="ARBA00022676"/>
    </source>
</evidence>